<dbReference type="Ensembl" id="ENSPNAT00000086542.1">
    <property type="protein sequence ID" value="ENSPNAP00000074770.1"/>
    <property type="gene ID" value="ENSPNAG00000017011.2"/>
</dbReference>
<keyword evidence="6" id="KW-0915">Sodium</keyword>
<feature type="transmembrane region" description="Helical" evidence="9">
    <location>
        <begin position="192"/>
        <end position="211"/>
    </location>
</feature>
<reference evidence="10 11" key="1">
    <citation type="submission" date="2020-10" db="EMBL/GenBank/DDBJ databases">
        <title>Pygocentrus nattereri (red-bellied piranha) genome, fPygNat1, primary haplotype.</title>
        <authorList>
            <person name="Myers G."/>
            <person name="Meyer A."/>
            <person name="Karagic N."/>
            <person name="Pippel M."/>
            <person name="Winkler S."/>
            <person name="Tracey A."/>
            <person name="Wood J."/>
            <person name="Formenti G."/>
            <person name="Howe K."/>
            <person name="Fedrigo O."/>
            <person name="Jarvis E.D."/>
        </authorList>
    </citation>
    <scope>NUCLEOTIDE SEQUENCE [LARGE SCALE GENOMIC DNA]</scope>
</reference>
<accession>A0AAR2LE15</accession>
<dbReference type="InterPro" id="IPR037272">
    <property type="entry name" value="SNS_sf"/>
</dbReference>
<feature type="binding site" evidence="6">
    <location>
        <position position="309"/>
    </location>
    <ligand>
        <name>Na(+)</name>
        <dbReference type="ChEBI" id="CHEBI:29101"/>
        <label>1</label>
    </ligand>
</feature>
<feature type="transmembrane region" description="Helical" evidence="9">
    <location>
        <begin position="223"/>
        <end position="250"/>
    </location>
</feature>
<comment type="similarity">
    <text evidence="8">Belongs to the sodium:neurotransmitter symporter (SNF) (TC 2.A.22) family.</text>
</comment>
<feature type="transmembrane region" description="Helical" evidence="9">
    <location>
        <begin position="303"/>
        <end position="328"/>
    </location>
</feature>
<keyword evidence="3 8" id="KW-0812">Transmembrane</keyword>
<dbReference type="InterPro" id="IPR000175">
    <property type="entry name" value="Na/ntran_symport"/>
</dbReference>
<dbReference type="PANTHER" id="PTHR11616:SF237">
    <property type="entry name" value="TRANSPORTER"/>
    <property type="match status" value="1"/>
</dbReference>
<feature type="transmembrane region" description="Helical" evidence="9">
    <location>
        <begin position="106"/>
        <end position="126"/>
    </location>
</feature>
<feature type="transmembrane region" description="Helical" evidence="9">
    <location>
        <begin position="437"/>
        <end position="461"/>
    </location>
</feature>
<dbReference type="SUPFAM" id="SSF161070">
    <property type="entry name" value="SNF-like"/>
    <property type="match status" value="1"/>
</dbReference>
<reference evidence="10" key="3">
    <citation type="submission" date="2025-09" db="UniProtKB">
        <authorList>
            <consortium name="Ensembl"/>
        </authorList>
    </citation>
    <scope>IDENTIFICATION</scope>
</reference>
<organism evidence="10 11">
    <name type="scientific">Pygocentrus nattereri</name>
    <name type="common">Red-bellied piranha</name>
    <dbReference type="NCBI Taxonomy" id="42514"/>
    <lineage>
        <taxon>Eukaryota</taxon>
        <taxon>Metazoa</taxon>
        <taxon>Chordata</taxon>
        <taxon>Craniata</taxon>
        <taxon>Vertebrata</taxon>
        <taxon>Euteleostomi</taxon>
        <taxon>Actinopterygii</taxon>
        <taxon>Neopterygii</taxon>
        <taxon>Teleostei</taxon>
        <taxon>Ostariophysi</taxon>
        <taxon>Characiformes</taxon>
        <taxon>Characoidei</taxon>
        <taxon>Pygocentrus</taxon>
    </lineage>
</organism>
<sequence length="582" mass="65946">MGEPERRTPAAEQMGERGQWKNKVEFLLAMAGNIIGLGNVWRFPYLCYKNGGGAFLVPYLLFAVTCGVPLFVLDTCIGQYTKESVATCWRRVCPLAEGIGHTGCLIALYSCICYNIILAWALFYLISSLSVEIQWNSCANLWNTVNCVELTSNKINWTVNKTQLNFTTSAVTEFWEHRVLAISTGIEVLGNVNWEILLCLLATWIICYFCIWKGVKSTGKAVYFTAVFPYVMMLILLIRSLTLPGAMYGVTYYLYPQPSRLADPQVWIDAAMQIFFSYSLGAGSLTVLGSYNPYKNNCYRQSIWLCVVNSCTSFIAGFVVFSVLGFMAQQLGADVEDVADSGPGLAFIAYPQAVARMPLPQLWAACFFIMLIFLGLDTQFMSIEVVMSSLSDMFPTLLRRPNRRELFLLFFCTASFCFQILMTTQGGIYIFQLIDYYACSGACLLFMGLFESLVIGWIFGADQMYSVIEDMCGERPSLFFRFCWRYFTPLMCLGFFIFYMVRHQQLRYNRIYVYPDWAYALGWLCSASSLVLILAWGLIKLYTHSGTLKQRFAHLCTPDANLPLTQKQRADLQVRESLTTGI</sequence>
<dbReference type="PANTHER" id="PTHR11616">
    <property type="entry name" value="SODIUM/CHLORIDE DEPENDENT TRANSPORTER"/>
    <property type="match status" value="1"/>
</dbReference>
<dbReference type="GO" id="GO:0005886">
    <property type="term" value="C:plasma membrane"/>
    <property type="evidence" value="ECO:0007669"/>
    <property type="project" value="TreeGrafter"/>
</dbReference>
<keyword evidence="5 9" id="KW-0472">Membrane</keyword>
<dbReference type="GO" id="GO:0042995">
    <property type="term" value="C:cell projection"/>
    <property type="evidence" value="ECO:0007669"/>
    <property type="project" value="TreeGrafter"/>
</dbReference>
<feature type="disulfide bond" evidence="7">
    <location>
        <begin position="138"/>
        <end position="147"/>
    </location>
</feature>
<evidence type="ECO:0000256" key="9">
    <source>
        <dbReference type="SAM" id="Phobius"/>
    </source>
</evidence>
<proteinExistence type="inferred from homology"/>
<evidence type="ECO:0000256" key="1">
    <source>
        <dbReference type="ARBA" id="ARBA00004141"/>
    </source>
</evidence>
<evidence type="ECO:0000256" key="6">
    <source>
        <dbReference type="PIRSR" id="PIRSR600175-1"/>
    </source>
</evidence>
<dbReference type="GeneTree" id="ENSGT00940000165006"/>
<dbReference type="PROSITE" id="PS50267">
    <property type="entry name" value="NA_NEUROTRAN_SYMP_3"/>
    <property type="match status" value="1"/>
</dbReference>
<feature type="binding site" evidence="6">
    <location>
        <position position="277"/>
    </location>
    <ligand>
        <name>Na(+)</name>
        <dbReference type="ChEBI" id="CHEBI:29101"/>
        <label>1</label>
    </ligand>
</feature>
<feature type="transmembrane region" description="Helical" evidence="9">
    <location>
        <begin position="24"/>
        <end position="41"/>
    </location>
</feature>
<dbReference type="GO" id="GO:0005332">
    <property type="term" value="F:gamma-aminobutyric acid:sodium:chloride symporter activity"/>
    <property type="evidence" value="ECO:0007669"/>
    <property type="project" value="TreeGrafter"/>
</dbReference>
<feature type="binding site" evidence="6">
    <location>
        <position position="39"/>
    </location>
    <ligand>
        <name>Na(+)</name>
        <dbReference type="ChEBI" id="CHEBI:29101"/>
        <label>1</label>
    </ligand>
</feature>
<feature type="transmembrane region" description="Helical" evidence="9">
    <location>
        <begin position="482"/>
        <end position="501"/>
    </location>
</feature>
<dbReference type="PRINTS" id="PR00176">
    <property type="entry name" value="NANEUSMPORT"/>
</dbReference>
<keyword evidence="4 9" id="KW-1133">Transmembrane helix</keyword>
<dbReference type="AlphaFoldDB" id="A0AAR2LE15"/>
<evidence type="ECO:0000256" key="7">
    <source>
        <dbReference type="PIRSR" id="PIRSR600175-2"/>
    </source>
</evidence>
<dbReference type="Pfam" id="PF00209">
    <property type="entry name" value="SNF"/>
    <property type="match status" value="1"/>
</dbReference>
<feature type="transmembrane region" description="Helical" evidence="9">
    <location>
        <begin position="406"/>
        <end position="431"/>
    </location>
</feature>
<evidence type="ECO:0000313" key="10">
    <source>
        <dbReference type="Ensembl" id="ENSPNAP00000074770.1"/>
    </source>
</evidence>
<keyword evidence="6" id="KW-0479">Metal-binding</keyword>
<feature type="transmembrane region" description="Helical" evidence="9">
    <location>
        <begin position="521"/>
        <end position="542"/>
    </location>
</feature>
<evidence type="ECO:0000256" key="4">
    <source>
        <dbReference type="ARBA" id="ARBA00022989"/>
    </source>
</evidence>
<feature type="binding site" evidence="6">
    <location>
        <position position="377"/>
    </location>
    <ligand>
        <name>Na(+)</name>
        <dbReference type="ChEBI" id="CHEBI:29101"/>
        <label>1</label>
    </ligand>
</feature>
<feature type="transmembrane region" description="Helical" evidence="9">
    <location>
        <begin position="53"/>
        <end position="73"/>
    </location>
</feature>
<feature type="binding site" evidence="6">
    <location>
        <position position="32"/>
    </location>
    <ligand>
        <name>Na(+)</name>
        <dbReference type="ChEBI" id="CHEBI:29101"/>
        <label>1</label>
    </ligand>
</feature>
<feature type="transmembrane region" description="Helical" evidence="9">
    <location>
        <begin position="362"/>
        <end position="386"/>
    </location>
</feature>
<dbReference type="Proteomes" id="UP001501920">
    <property type="component" value="Chromosome 16"/>
</dbReference>
<keyword evidence="2 8" id="KW-0813">Transport</keyword>
<dbReference type="CDD" id="cd11496">
    <property type="entry name" value="SLC6sbd-TauT-like"/>
    <property type="match status" value="1"/>
</dbReference>
<keyword evidence="8" id="KW-0769">Symport</keyword>
<feature type="transmembrane region" description="Helical" evidence="9">
    <location>
        <begin position="270"/>
        <end position="291"/>
    </location>
</feature>
<dbReference type="PROSITE" id="PS00610">
    <property type="entry name" value="NA_NEUROTRAN_SYMP_1"/>
    <property type="match status" value="1"/>
</dbReference>
<reference evidence="10" key="2">
    <citation type="submission" date="2025-08" db="UniProtKB">
        <authorList>
            <consortium name="Ensembl"/>
        </authorList>
    </citation>
    <scope>IDENTIFICATION</scope>
</reference>
<comment type="subcellular location">
    <subcellularLocation>
        <location evidence="1">Membrane</location>
        <topology evidence="1">Multi-pass membrane protein</topology>
    </subcellularLocation>
</comment>
<evidence type="ECO:0000313" key="11">
    <source>
        <dbReference type="Proteomes" id="UP001501920"/>
    </source>
</evidence>
<evidence type="ECO:0000256" key="5">
    <source>
        <dbReference type="ARBA" id="ARBA00023136"/>
    </source>
</evidence>
<feature type="binding site" evidence="6">
    <location>
        <position position="374"/>
    </location>
    <ligand>
        <name>Na(+)</name>
        <dbReference type="ChEBI" id="CHEBI:29101"/>
        <label>1</label>
    </ligand>
</feature>
<dbReference type="GO" id="GO:0046872">
    <property type="term" value="F:metal ion binding"/>
    <property type="evidence" value="ECO:0007669"/>
    <property type="project" value="UniProtKB-KW"/>
</dbReference>
<name>A0AAR2LE15_PYGNA</name>
<keyword evidence="11" id="KW-1185">Reference proteome</keyword>
<evidence type="ECO:0000256" key="2">
    <source>
        <dbReference type="ARBA" id="ARBA00022448"/>
    </source>
</evidence>
<evidence type="ECO:0000256" key="8">
    <source>
        <dbReference type="RuleBase" id="RU003732"/>
    </source>
</evidence>
<evidence type="ECO:0000256" key="3">
    <source>
        <dbReference type="ARBA" id="ARBA00022692"/>
    </source>
</evidence>
<keyword evidence="7" id="KW-1015">Disulfide bond</keyword>
<protein>
    <recommendedName>
        <fullName evidence="8">Transporter</fullName>
    </recommendedName>
</protein>